<dbReference type="EMBL" id="CP000561">
    <property type="protein sequence ID" value="ABO07847.1"/>
    <property type="molecule type" value="Genomic_DNA"/>
</dbReference>
<proteinExistence type="predicted"/>
<dbReference type="HOGENOM" id="CLU_552789_0_0_2"/>
<sequence>MKAPWFMFKFLCGVRFVRTLLALVGLALLFLGLASLGPAPSPSSASVLPLPGSSQFSPPVVSVSGGLYFKAWMYARGTGGVMYLRCLVFDSYVDGAWSRAAGDSFAVGAGVVTVGSPASFGGEVNLSAPLMGGCVPVATPSVDGLVLGSVRVVAPGASLAASKEGLFVVATGGSVGRAASYYGPGAPQPPPSGVYLEVPPGLAPVLKSIAANVTAGCADAACKVAKIKEFLSHFRYDGTMDSLWPSVPPGVDPVLWFLQEGRRGVCIHFASAFVLLARSAGVPARLVVGYVSDGPVPGDWALTAFSPHAWAEYYVEGVGWVGVEATPPGSAPQSLPVVPLRPEAVQPPPPGPSLPQLAAPQVPEVPWPVVAVAAAAVGALAYFSAGRRAATVGVGEEFLVEGPRGFPVYVGRRRVGRAPVAVVFHRPGLYVVRAGPLVYLVRVVDYRRVAGALFVKLLRRLGLPATTTPRELAAARPELRELALAFERALFGPAVSKGDVEALRRAL</sequence>
<gene>
    <name evidence="2" type="ordered locus">Pcal_0413</name>
</gene>
<dbReference type="SUPFAM" id="SSF54001">
    <property type="entry name" value="Cysteine proteinases"/>
    <property type="match status" value="1"/>
</dbReference>
<dbReference type="AlphaFoldDB" id="A3MT80"/>
<dbReference type="Gene3D" id="3.10.620.30">
    <property type="match status" value="1"/>
</dbReference>
<name>A3MT80_PYRCJ</name>
<dbReference type="InterPro" id="IPR052901">
    <property type="entry name" value="Bact_TGase-like"/>
</dbReference>
<dbReference type="eggNOG" id="arCOG02169">
    <property type="taxonomic scope" value="Archaea"/>
</dbReference>
<dbReference type="Pfam" id="PF01841">
    <property type="entry name" value="Transglut_core"/>
    <property type="match status" value="1"/>
</dbReference>
<dbReference type="KEGG" id="pcl:Pcal_0413"/>
<keyword evidence="3" id="KW-1185">Reference proteome</keyword>
<evidence type="ECO:0000313" key="3">
    <source>
        <dbReference type="Proteomes" id="UP000001431"/>
    </source>
</evidence>
<reference evidence="2" key="1">
    <citation type="submission" date="2007-02" db="EMBL/GenBank/DDBJ databases">
        <title>Complete sequence of Pyrobaculum calidifontis JCM 11548.</title>
        <authorList>
            <consortium name="US DOE Joint Genome Institute"/>
            <person name="Copeland A."/>
            <person name="Lucas S."/>
            <person name="Lapidus A."/>
            <person name="Barry K."/>
            <person name="Glavina del Rio T."/>
            <person name="Dalin E."/>
            <person name="Tice H."/>
            <person name="Pitluck S."/>
            <person name="Chain P."/>
            <person name="Malfatti S."/>
            <person name="Shin M."/>
            <person name="Vergez L."/>
            <person name="Schmutz J."/>
            <person name="Larimer F."/>
            <person name="Land M."/>
            <person name="Hauser L."/>
            <person name="Kyrpides N."/>
            <person name="Mikhailova N."/>
            <person name="Cozen A.E."/>
            <person name="Fitz-Gibbon S.T."/>
            <person name="House C.H."/>
            <person name="Saltikov C."/>
            <person name="Lowe T.M."/>
            <person name="Richardson P."/>
        </authorList>
    </citation>
    <scope>NUCLEOTIDE SEQUENCE [LARGE SCALE GENOMIC DNA]</scope>
    <source>
        <strain evidence="2">JCM 11548</strain>
    </source>
</reference>
<evidence type="ECO:0000313" key="2">
    <source>
        <dbReference type="EMBL" id="ABO07847.1"/>
    </source>
</evidence>
<dbReference type="PANTHER" id="PTHR42736">
    <property type="entry name" value="PROTEIN-GLUTAMINE GAMMA-GLUTAMYLTRANSFERASE"/>
    <property type="match status" value="1"/>
</dbReference>
<dbReference type="PANTHER" id="PTHR42736:SF1">
    <property type="entry name" value="PROTEIN-GLUTAMINE GAMMA-GLUTAMYLTRANSFERASE"/>
    <property type="match status" value="1"/>
</dbReference>
<evidence type="ECO:0000259" key="1">
    <source>
        <dbReference type="SMART" id="SM00460"/>
    </source>
</evidence>
<dbReference type="SMART" id="SM00460">
    <property type="entry name" value="TGc"/>
    <property type="match status" value="1"/>
</dbReference>
<accession>A3MT80</accession>
<dbReference type="InterPro" id="IPR038765">
    <property type="entry name" value="Papain-like_cys_pep_sf"/>
</dbReference>
<organism evidence="2 3">
    <name type="scientific">Pyrobaculum calidifontis (strain DSM 21063 / JCM 11548 / VA1)</name>
    <dbReference type="NCBI Taxonomy" id="410359"/>
    <lineage>
        <taxon>Archaea</taxon>
        <taxon>Thermoproteota</taxon>
        <taxon>Thermoprotei</taxon>
        <taxon>Thermoproteales</taxon>
        <taxon>Thermoproteaceae</taxon>
        <taxon>Pyrobaculum</taxon>
    </lineage>
</organism>
<dbReference type="STRING" id="410359.Pcal_0413"/>
<protein>
    <submittedName>
        <fullName evidence="2">Transglutaminase domain protein</fullName>
    </submittedName>
</protein>
<feature type="domain" description="Transglutaminase-like" evidence="1">
    <location>
        <begin position="258"/>
        <end position="327"/>
    </location>
</feature>
<dbReference type="InterPro" id="IPR002931">
    <property type="entry name" value="Transglutaminase-like"/>
</dbReference>
<dbReference type="Proteomes" id="UP000001431">
    <property type="component" value="Chromosome"/>
</dbReference>